<dbReference type="InterPro" id="IPR000835">
    <property type="entry name" value="HTH_MarR-typ"/>
</dbReference>
<name>A0A9D1UKY1_9CORY</name>
<gene>
    <name evidence="2" type="ORF">H9870_02045</name>
</gene>
<dbReference type="EMBL" id="DXGC01000017">
    <property type="protein sequence ID" value="HIW90436.1"/>
    <property type="molecule type" value="Genomic_DNA"/>
</dbReference>
<evidence type="ECO:0000259" key="1">
    <source>
        <dbReference type="PROSITE" id="PS50995"/>
    </source>
</evidence>
<dbReference type="InterPro" id="IPR036388">
    <property type="entry name" value="WH-like_DNA-bd_sf"/>
</dbReference>
<reference evidence="2" key="2">
    <citation type="submission" date="2021-04" db="EMBL/GenBank/DDBJ databases">
        <authorList>
            <person name="Gilroy R."/>
        </authorList>
    </citation>
    <scope>NUCLEOTIDE SEQUENCE</scope>
    <source>
        <strain evidence="2">CHK32-1732</strain>
    </source>
</reference>
<dbReference type="SMART" id="SM00347">
    <property type="entry name" value="HTH_MARR"/>
    <property type="match status" value="1"/>
</dbReference>
<dbReference type="Pfam" id="PF12802">
    <property type="entry name" value="MarR_2"/>
    <property type="match status" value="1"/>
</dbReference>
<sequence length="175" mass="18570">MTSKNEGPDKSAELTENEAELWASLVVFSQLLTPSMDSRLREVGLTLFEYGALMSLSDAPGNTLKISEMAERTYAPVPRMSKVVGRLQDRGLVARAPSASDGRAKLIALTEEGREVLDAASTVQATAAHDLVLDRISGEDARTLAGILGPLVHSLDPAGPVGGLPYRGRVDGVKD</sequence>
<dbReference type="PROSITE" id="PS50995">
    <property type="entry name" value="HTH_MARR_2"/>
    <property type="match status" value="1"/>
</dbReference>
<dbReference type="AlphaFoldDB" id="A0A9D1UKY1"/>
<dbReference type="SUPFAM" id="SSF46785">
    <property type="entry name" value="Winged helix' DNA-binding domain"/>
    <property type="match status" value="1"/>
</dbReference>
<comment type="caution">
    <text evidence="2">The sequence shown here is derived from an EMBL/GenBank/DDBJ whole genome shotgun (WGS) entry which is preliminary data.</text>
</comment>
<protein>
    <submittedName>
        <fullName evidence="2">MarR family transcriptional regulator</fullName>
    </submittedName>
</protein>
<evidence type="ECO:0000313" key="3">
    <source>
        <dbReference type="Proteomes" id="UP000824190"/>
    </source>
</evidence>
<proteinExistence type="predicted"/>
<dbReference type="Proteomes" id="UP000824190">
    <property type="component" value="Unassembled WGS sequence"/>
</dbReference>
<dbReference type="PRINTS" id="PR00598">
    <property type="entry name" value="HTHMARR"/>
</dbReference>
<dbReference type="PANTHER" id="PTHR33164">
    <property type="entry name" value="TRANSCRIPTIONAL REGULATOR, MARR FAMILY"/>
    <property type="match status" value="1"/>
</dbReference>
<dbReference type="GO" id="GO:0003700">
    <property type="term" value="F:DNA-binding transcription factor activity"/>
    <property type="evidence" value="ECO:0007669"/>
    <property type="project" value="InterPro"/>
</dbReference>
<feature type="domain" description="HTH marR-type" evidence="1">
    <location>
        <begin position="18"/>
        <end position="153"/>
    </location>
</feature>
<dbReference type="GO" id="GO:0006950">
    <property type="term" value="P:response to stress"/>
    <property type="evidence" value="ECO:0007669"/>
    <property type="project" value="TreeGrafter"/>
</dbReference>
<organism evidence="2 3">
    <name type="scientific">Candidatus Corynebacterium avicola</name>
    <dbReference type="NCBI Taxonomy" id="2838527"/>
    <lineage>
        <taxon>Bacteria</taxon>
        <taxon>Bacillati</taxon>
        <taxon>Actinomycetota</taxon>
        <taxon>Actinomycetes</taxon>
        <taxon>Mycobacteriales</taxon>
        <taxon>Corynebacteriaceae</taxon>
        <taxon>Corynebacterium</taxon>
    </lineage>
</organism>
<dbReference type="Gene3D" id="1.10.10.10">
    <property type="entry name" value="Winged helix-like DNA-binding domain superfamily/Winged helix DNA-binding domain"/>
    <property type="match status" value="1"/>
</dbReference>
<dbReference type="InterPro" id="IPR036390">
    <property type="entry name" value="WH_DNA-bd_sf"/>
</dbReference>
<reference evidence="2" key="1">
    <citation type="journal article" date="2021" name="PeerJ">
        <title>Extensive microbial diversity within the chicken gut microbiome revealed by metagenomics and culture.</title>
        <authorList>
            <person name="Gilroy R."/>
            <person name="Ravi A."/>
            <person name="Getino M."/>
            <person name="Pursley I."/>
            <person name="Horton D.L."/>
            <person name="Alikhan N.F."/>
            <person name="Baker D."/>
            <person name="Gharbi K."/>
            <person name="Hall N."/>
            <person name="Watson M."/>
            <person name="Adriaenssens E.M."/>
            <person name="Foster-Nyarko E."/>
            <person name="Jarju S."/>
            <person name="Secka A."/>
            <person name="Antonio M."/>
            <person name="Oren A."/>
            <person name="Chaudhuri R.R."/>
            <person name="La Ragione R."/>
            <person name="Hildebrand F."/>
            <person name="Pallen M.J."/>
        </authorList>
    </citation>
    <scope>NUCLEOTIDE SEQUENCE</scope>
    <source>
        <strain evidence="2">CHK32-1732</strain>
    </source>
</reference>
<dbReference type="PANTHER" id="PTHR33164:SF99">
    <property type="entry name" value="MARR FAMILY REGULATORY PROTEIN"/>
    <property type="match status" value="1"/>
</dbReference>
<evidence type="ECO:0000313" key="2">
    <source>
        <dbReference type="EMBL" id="HIW90436.1"/>
    </source>
</evidence>
<accession>A0A9D1UKY1</accession>
<dbReference type="InterPro" id="IPR039422">
    <property type="entry name" value="MarR/SlyA-like"/>
</dbReference>